<sequence>AKGEVNFTGEGPWMMVFNEKNYMMNVSKCTVIMLCRKVTSTMV</sequence>
<organism evidence="1">
    <name type="scientific">gut metagenome</name>
    <dbReference type="NCBI Taxonomy" id="749906"/>
    <lineage>
        <taxon>unclassified sequences</taxon>
        <taxon>metagenomes</taxon>
        <taxon>organismal metagenomes</taxon>
    </lineage>
</organism>
<gene>
    <name evidence="1" type="ORF">EVA_20996</name>
</gene>
<dbReference type="AlphaFoldDB" id="J9FMR2"/>
<evidence type="ECO:0000313" key="1">
    <source>
        <dbReference type="EMBL" id="EJW90897.1"/>
    </source>
</evidence>
<comment type="caution">
    <text evidence="1">The sequence shown here is derived from an EMBL/GenBank/DDBJ whole genome shotgun (WGS) entry which is preliminary data.</text>
</comment>
<feature type="non-terminal residue" evidence="1">
    <location>
        <position position="1"/>
    </location>
</feature>
<name>J9FMR2_9ZZZZ</name>
<protein>
    <submittedName>
        <fullName evidence="1">Uncharacterized protein</fullName>
    </submittedName>
</protein>
<proteinExistence type="predicted"/>
<reference evidence="1" key="1">
    <citation type="journal article" date="2012" name="PLoS ONE">
        <title>Gene sets for utilization of primary and secondary nutrition supplies in the distal gut of endangered iberian lynx.</title>
        <authorList>
            <person name="Alcaide M."/>
            <person name="Messina E."/>
            <person name="Richter M."/>
            <person name="Bargiela R."/>
            <person name="Peplies J."/>
            <person name="Huws S.A."/>
            <person name="Newbold C.J."/>
            <person name="Golyshin P.N."/>
            <person name="Simon M.A."/>
            <person name="Lopez G."/>
            <person name="Yakimov M.M."/>
            <person name="Ferrer M."/>
        </authorList>
    </citation>
    <scope>NUCLEOTIDE SEQUENCE</scope>
</reference>
<accession>J9FMR2</accession>
<dbReference type="EMBL" id="AMCI01008548">
    <property type="protein sequence ID" value="EJW90897.1"/>
    <property type="molecule type" value="Genomic_DNA"/>
</dbReference>